<accession>A0A8X6TBQ4</accession>
<proteinExistence type="inferred from homology"/>
<dbReference type="PROSITE" id="PS51679">
    <property type="entry name" value="SAM_MT_C5"/>
    <property type="match status" value="1"/>
</dbReference>
<protein>
    <submittedName>
        <fullName evidence="6">Uncharacterized protein</fullName>
    </submittedName>
</protein>
<dbReference type="PANTHER" id="PTHR46098:SF1">
    <property type="entry name" value="TRNA (CYTOSINE(38)-C(5))-METHYLTRANSFERASE"/>
    <property type="match status" value="1"/>
</dbReference>
<dbReference type="GO" id="GO:0032259">
    <property type="term" value="P:methylation"/>
    <property type="evidence" value="ECO:0007669"/>
    <property type="project" value="UniProtKB-KW"/>
</dbReference>
<evidence type="ECO:0000256" key="3">
    <source>
        <dbReference type="ARBA" id="ARBA00022691"/>
    </source>
</evidence>
<keyword evidence="2 4" id="KW-0808">Transferase</keyword>
<name>A0A8X6TBQ4_NEPPI</name>
<reference evidence="6" key="1">
    <citation type="submission" date="2020-08" db="EMBL/GenBank/DDBJ databases">
        <title>Multicomponent nature underlies the extraordinary mechanical properties of spider dragline silk.</title>
        <authorList>
            <person name="Kono N."/>
            <person name="Nakamura H."/>
            <person name="Mori M."/>
            <person name="Yoshida Y."/>
            <person name="Ohtoshi R."/>
            <person name="Malay A.D."/>
            <person name="Moran D.A.P."/>
            <person name="Tomita M."/>
            <person name="Numata K."/>
            <person name="Arakawa K."/>
        </authorList>
    </citation>
    <scope>NUCLEOTIDE SEQUENCE</scope>
</reference>
<dbReference type="PANTHER" id="PTHR46098">
    <property type="entry name" value="TRNA (CYTOSINE(38)-C(5))-METHYLTRANSFERASE"/>
    <property type="match status" value="1"/>
</dbReference>
<keyword evidence="7" id="KW-1185">Reference proteome</keyword>
<dbReference type="EMBL" id="BMAW01054545">
    <property type="protein sequence ID" value="GFS96890.1"/>
    <property type="molecule type" value="Genomic_DNA"/>
</dbReference>
<feature type="active site" evidence="4">
    <location>
        <position position="100"/>
    </location>
</feature>
<dbReference type="PRINTS" id="PR00105">
    <property type="entry name" value="C5METTRFRASE"/>
</dbReference>
<dbReference type="GO" id="GO:0005634">
    <property type="term" value="C:nucleus"/>
    <property type="evidence" value="ECO:0007669"/>
    <property type="project" value="TreeGrafter"/>
</dbReference>
<organism evidence="6 7">
    <name type="scientific">Nephila pilipes</name>
    <name type="common">Giant wood spider</name>
    <name type="synonym">Nephila maculata</name>
    <dbReference type="NCBI Taxonomy" id="299642"/>
    <lineage>
        <taxon>Eukaryota</taxon>
        <taxon>Metazoa</taxon>
        <taxon>Ecdysozoa</taxon>
        <taxon>Arthropoda</taxon>
        <taxon>Chelicerata</taxon>
        <taxon>Arachnida</taxon>
        <taxon>Araneae</taxon>
        <taxon>Araneomorphae</taxon>
        <taxon>Entelegynae</taxon>
        <taxon>Araneoidea</taxon>
        <taxon>Nephilidae</taxon>
        <taxon>Nephila</taxon>
    </lineage>
</organism>
<dbReference type="OrthoDB" id="414133at2759"/>
<sequence>MSVNVNPVQIEFQEENSKPMTKEIYRILELYSGIGGMRFSLEAAGIPHEIVAAFDVNPVVNDIYRHNFGSCGHSQKNILSLTTTEIESMKLDMITMSPPCQPFTRVGLKKDMEDARSSSFLHLLSIVSQLQRKPMYLLIENVQGFESSDARNVLIQTIEKSGYRYQEFLLTPQGFGIPNSRLRYYLIAKVKDVEFSFAESEQVLHSIPHTVNSWKFHCQKCQAITANEDILCPLKHFLEEKPTEYFESFLVSDSVLLKYWSVFDIVNEDGHNSCCFTKAYQRYAQGTGSILFSCRCPDADDIFKQVMKSHDVKTQLILLTKLKLRYFTPKEIANLMCFPYNFSMYAFIH</sequence>
<keyword evidence="1 4" id="KW-0489">Methyltransferase</keyword>
<dbReference type="SUPFAM" id="SSF53335">
    <property type="entry name" value="S-adenosyl-L-methionine-dependent methyltransferases"/>
    <property type="match status" value="1"/>
</dbReference>
<dbReference type="NCBIfam" id="TIGR00675">
    <property type="entry name" value="dcm"/>
    <property type="match status" value="1"/>
</dbReference>
<dbReference type="InterPro" id="IPR001525">
    <property type="entry name" value="C5_MeTfrase"/>
</dbReference>
<dbReference type="Pfam" id="PF00145">
    <property type="entry name" value="DNA_methylase"/>
    <property type="match status" value="1"/>
</dbReference>
<evidence type="ECO:0000256" key="1">
    <source>
        <dbReference type="ARBA" id="ARBA00022603"/>
    </source>
</evidence>
<comment type="similarity">
    <text evidence="4 5">Belongs to the class I-like SAM-binding methyltransferase superfamily. C5-methyltransferase family.</text>
</comment>
<keyword evidence="3 4" id="KW-0949">S-adenosyl-L-methionine</keyword>
<dbReference type="Proteomes" id="UP000887013">
    <property type="component" value="Unassembled WGS sequence"/>
</dbReference>
<evidence type="ECO:0000256" key="5">
    <source>
        <dbReference type="RuleBase" id="RU000416"/>
    </source>
</evidence>
<comment type="caution">
    <text evidence="6">The sequence shown here is derived from an EMBL/GenBank/DDBJ whole genome shotgun (WGS) entry which is preliminary data.</text>
</comment>
<evidence type="ECO:0000313" key="6">
    <source>
        <dbReference type="EMBL" id="GFS96890.1"/>
    </source>
</evidence>
<dbReference type="AlphaFoldDB" id="A0A8X6TBQ4"/>
<evidence type="ECO:0000313" key="7">
    <source>
        <dbReference type="Proteomes" id="UP000887013"/>
    </source>
</evidence>
<dbReference type="Gene3D" id="3.40.50.150">
    <property type="entry name" value="Vaccinia Virus protein VP39"/>
    <property type="match status" value="1"/>
</dbReference>
<dbReference type="InterPro" id="IPR050750">
    <property type="entry name" value="C5-MTase"/>
</dbReference>
<dbReference type="GO" id="GO:0008168">
    <property type="term" value="F:methyltransferase activity"/>
    <property type="evidence" value="ECO:0007669"/>
    <property type="project" value="UniProtKB-KW"/>
</dbReference>
<evidence type="ECO:0000256" key="4">
    <source>
        <dbReference type="PROSITE-ProRule" id="PRU01016"/>
    </source>
</evidence>
<gene>
    <name evidence="6" type="ORF">NPIL_447791</name>
</gene>
<evidence type="ECO:0000256" key="2">
    <source>
        <dbReference type="ARBA" id="ARBA00022679"/>
    </source>
</evidence>
<dbReference type="InterPro" id="IPR029063">
    <property type="entry name" value="SAM-dependent_MTases_sf"/>
</dbReference>
<dbReference type="Gene3D" id="3.90.120.10">
    <property type="entry name" value="DNA Methylase, subunit A, domain 2"/>
    <property type="match status" value="1"/>
</dbReference>